<comment type="caution">
    <text evidence="1">The sequence shown here is derived from an EMBL/GenBank/DDBJ whole genome shotgun (WGS) entry which is preliminary data.</text>
</comment>
<protein>
    <submittedName>
        <fullName evidence="1">Uncharacterized protein</fullName>
    </submittedName>
</protein>
<name>A0A841PIE5_9HYPH</name>
<accession>A0A841PIE5</accession>
<dbReference type="RefSeq" id="WP_184875331.1">
    <property type="nucleotide sequence ID" value="NZ_JACHEF010000005.1"/>
</dbReference>
<evidence type="ECO:0000313" key="2">
    <source>
        <dbReference type="Proteomes" id="UP000556329"/>
    </source>
</evidence>
<proteinExistence type="predicted"/>
<organism evidence="1 2">
    <name type="scientific">Mesorhizobium sangaii</name>
    <dbReference type="NCBI Taxonomy" id="505389"/>
    <lineage>
        <taxon>Bacteria</taxon>
        <taxon>Pseudomonadati</taxon>
        <taxon>Pseudomonadota</taxon>
        <taxon>Alphaproteobacteria</taxon>
        <taxon>Hyphomicrobiales</taxon>
        <taxon>Phyllobacteriaceae</taxon>
        <taxon>Mesorhizobium</taxon>
    </lineage>
</organism>
<dbReference type="AlphaFoldDB" id="A0A841PIE5"/>
<reference evidence="1 2" key="1">
    <citation type="submission" date="2020-08" db="EMBL/GenBank/DDBJ databases">
        <title>Genomic Encyclopedia of Type Strains, Phase IV (KMG-IV): sequencing the most valuable type-strain genomes for metagenomic binning, comparative biology and taxonomic classification.</title>
        <authorList>
            <person name="Goeker M."/>
        </authorList>
    </citation>
    <scope>NUCLEOTIDE SEQUENCE [LARGE SCALE GENOMIC DNA]</scope>
    <source>
        <strain evidence="1 2">DSM 100039</strain>
    </source>
</reference>
<gene>
    <name evidence="1" type="ORF">HNQ71_005098</name>
</gene>
<keyword evidence="2" id="KW-1185">Reference proteome</keyword>
<sequence length="99" mass="10519">MQRGSNGWTGALLGMSLAVTVIGPSEAKAAITRSEHCDRLSHQLDEAIQTKAEAAEVAEATTLQKTAIRFCAERKQAQGIRTLANALELLGVTPDDDAQ</sequence>
<evidence type="ECO:0000313" key="1">
    <source>
        <dbReference type="EMBL" id="MBB6412408.1"/>
    </source>
</evidence>
<dbReference type="EMBL" id="JACHEF010000005">
    <property type="protein sequence ID" value="MBB6412408.1"/>
    <property type="molecule type" value="Genomic_DNA"/>
</dbReference>
<dbReference type="Proteomes" id="UP000556329">
    <property type="component" value="Unassembled WGS sequence"/>
</dbReference>